<accession>A0A9W8HA89</accession>
<dbReference type="InterPro" id="IPR013094">
    <property type="entry name" value="AB_hydrolase_3"/>
</dbReference>
<feature type="active site" evidence="3">
    <location>
        <position position="255"/>
    </location>
</feature>
<proteinExistence type="inferred from homology"/>
<gene>
    <name evidence="5" type="ORF">GGI15_003568</name>
</gene>
<evidence type="ECO:0000256" key="1">
    <source>
        <dbReference type="ARBA" id="ARBA00010515"/>
    </source>
</evidence>
<keyword evidence="6" id="KW-1185">Reference proteome</keyword>
<protein>
    <recommendedName>
        <fullName evidence="4">Alpha/beta hydrolase fold-3 domain-containing protein</fullName>
    </recommendedName>
</protein>
<feature type="domain" description="Alpha/beta hydrolase fold-3" evidence="4">
    <location>
        <begin position="180"/>
        <end position="394"/>
    </location>
</feature>
<dbReference type="InterPro" id="IPR029058">
    <property type="entry name" value="AB_hydrolase_fold"/>
</dbReference>
<dbReference type="InterPro" id="IPR033140">
    <property type="entry name" value="Lipase_GDXG_put_SER_AS"/>
</dbReference>
<comment type="similarity">
    <text evidence="1">Belongs to the 'GDXG' lipolytic enzyme family.</text>
</comment>
<sequence>MSKPDYITLPLRLKTSDTIFGRLHNILFITTSVLTTLYRYYVHGPESPKWTLRFHVIKNILHNYLSESLPHTTPNDLTEQIDFSFIARYIEMNNLPSRALTPDAGCNREFLIDAAALCMPYRLERYGESGNKLNVLAEADREAGRKISCQVVVGASLCGCTCSSERLLDAQPLCADERAILHFHGGAYCVGERSLTHLYVYASMSQATGLRVFSPNYRLAPAHCFPRQLHDCFLAYRHMLLVGFQPHNITLAGDSAGGALVLALLLVLREMQMPLPRNLLLVSPWVDATCSGRSWVTNQGKDYLPGLTLEDPFHPTRMFYEAGRRLDQHMLEELRCPLVSPVFGSFEGMPPMLVQMGRDELLRDDIAEFVHKVQKQSKEPAVLQSYKDMPHAFILLHFAESAKRAFECMREFLEQH</sequence>
<dbReference type="Gene3D" id="3.40.50.1820">
    <property type="entry name" value="alpha/beta hydrolase"/>
    <property type="match status" value="1"/>
</dbReference>
<dbReference type="PANTHER" id="PTHR48081:SF8">
    <property type="entry name" value="ALPHA_BETA HYDROLASE FOLD-3 DOMAIN-CONTAINING PROTEIN-RELATED"/>
    <property type="match status" value="1"/>
</dbReference>
<keyword evidence="2" id="KW-0378">Hydrolase</keyword>
<dbReference type="PROSITE" id="PS01174">
    <property type="entry name" value="LIPASE_GDXG_SER"/>
    <property type="match status" value="1"/>
</dbReference>
<evidence type="ECO:0000313" key="5">
    <source>
        <dbReference type="EMBL" id="KAJ2780378.1"/>
    </source>
</evidence>
<comment type="caution">
    <text evidence="5">The sequence shown here is derived from an EMBL/GenBank/DDBJ whole genome shotgun (WGS) entry which is preliminary data.</text>
</comment>
<evidence type="ECO:0000256" key="2">
    <source>
        <dbReference type="ARBA" id="ARBA00022801"/>
    </source>
</evidence>
<evidence type="ECO:0000259" key="4">
    <source>
        <dbReference type="Pfam" id="PF07859"/>
    </source>
</evidence>
<evidence type="ECO:0000256" key="3">
    <source>
        <dbReference type="PROSITE-ProRule" id="PRU10038"/>
    </source>
</evidence>
<dbReference type="Pfam" id="PF07859">
    <property type="entry name" value="Abhydrolase_3"/>
    <property type="match status" value="1"/>
</dbReference>
<dbReference type="OrthoDB" id="408631at2759"/>
<evidence type="ECO:0000313" key="6">
    <source>
        <dbReference type="Proteomes" id="UP001140172"/>
    </source>
</evidence>
<dbReference type="Proteomes" id="UP001140172">
    <property type="component" value="Unassembled WGS sequence"/>
</dbReference>
<dbReference type="InterPro" id="IPR050300">
    <property type="entry name" value="GDXG_lipolytic_enzyme"/>
</dbReference>
<organism evidence="5 6">
    <name type="scientific">Coemansia interrupta</name>
    <dbReference type="NCBI Taxonomy" id="1126814"/>
    <lineage>
        <taxon>Eukaryota</taxon>
        <taxon>Fungi</taxon>
        <taxon>Fungi incertae sedis</taxon>
        <taxon>Zoopagomycota</taxon>
        <taxon>Kickxellomycotina</taxon>
        <taxon>Kickxellomycetes</taxon>
        <taxon>Kickxellales</taxon>
        <taxon>Kickxellaceae</taxon>
        <taxon>Coemansia</taxon>
    </lineage>
</organism>
<dbReference type="EMBL" id="JANBUM010000253">
    <property type="protein sequence ID" value="KAJ2780378.1"/>
    <property type="molecule type" value="Genomic_DNA"/>
</dbReference>
<reference evidence="5" key="1">
    <citation type="submission" date="2022-07" db="EMBL/GenBank/DDBJ databases">
        <title>Phylogenomic reconstructions and comparative analyses of Kickxellomycotina fungi.</title>
        <authorList>
            <person name="Reynolds N.K."/>
            <person name="Stajich J.E."/>
            <person name="Barry K."/>
            <person name="Grigoriev I.V."/>
            <person name="Crous P."/>
            <person name="Smith M.E."/>
        </authorList>
    </citation>
    <scope>NUCLEOTIDE SEQUENCE</scope>
    <source>
        <strain evidence="5">BCRC 34489</strain>
    </source>
</reference>
<dbReference type="PANTHER" id="PTHR48081">
    <property type="entry name" value="AB HYDROLASE SUPERFAMILY PROTEIN C4A8.06C"/>
    <property type="match status" value="1"/>
</dbReference>
<dbReference type="AlphaFoldDB" id="A0A9W8HA89"/>
<name>A0A9W8HA89_9FUNG</name>
<dbReference type="SUPFAM" id="SSF53474">
    <property type="entry name" value="alpha/beta-Hydrolases"/>
    <property type="match status" value="1"/>
</dbReference>
<dbReference type="GO" id="GO:0016787">
    <property type="term" value="F:hydrolase activity"/>
    <property type="evidence" value="ECO:0007669"/>
    <property type="project" value="UniProtKB-KW"/>
</dbReference>